<dbReference type="AlphaFoldDB" id="E8KKT0"/>
<sequence length="49" mass="5827">MQITAGAYFFIRYKRSFFTKILQTSAKDKRLPKVGGLSKINCFYFYYTN</sequence>
<organism evidence="1 2">
    <name type="scientific">Actinobacillus ureae ATCC 25976</name>
    <dbReference type="NCBI Taxonomy" id="887324"/>
    <lineage>
        <taxon>Bacteria</taxon>
        <taxon>Pseudomonadati</taxon>
        <taxon>Pseudomonadota</taxon>
        <taxon>Gammaproteobacteria</taxon>
        <taxon>Pasteurellales</taxon>
        <taxon>Pasteurellaceae</taxon>
        <taxon>Actinobacillus</taxon>
    </lineage>
</organism>
<proteinExistence type="predicted"/>
<name>E8KKT0_9PAST</name>
<accession>E8KKT0</accession>
<gene>
    <name evidence="1" type="ORF">HMPREF0027_2447</name>
</gene>
<comment type="caution">
    <text evidence="1">The sequence shown here is derived from an EMBL/GenBank/DDBJ whole genome shotgun (WGS) entry which is preliminary data.</text>
</comment>
<dbReference type="Proteomes" id="UP000005467">
    <property type="component" value="Unassembled WGS sequence"/>
</dbReference>
<evidence type="ECO:0000313" key="1">
    <source>
        <dbReference type="EMBL" id="EFX90501.1"/>
    </source>
</evidence>
<evidence type="ECO:0000313" key="2">
    <source>
        <dbReference type="Proteomes" id="UP000005467"/>
    </source>
</evidence>
<dbReference type="EMBL" id="AEVG01000165">
    <property type="protein sequence ID" value="EFX90501.1"/>
    <property type="molecule type" value="Genomic_DNA"/>
</dbReference>
<keyword evidence="2" id="KW-1185">Reference proteome</keyword>
<dbReference type="HOGENOM" id="CLU_3131422_0_0_6"/>
<reference evidence="1 2" key="1">
    <citation type="submission" date="2011-01" db="EMBL/GenBank/DDBJ databases">
        <authorList>
            <person name="Muzny D."/>
            <person name="Qin X."/>
            <person name="Deng J."/>
            <person name="Jiang H."/>
            <person name="Liu Y."/>
            <person name="Qu J."/>
            <person name="Song X.-Z."/>
            <person name="Zhang L."/>
            <person name="Thornton R."/>
            <person name="Coyle M."/>
            <person name="Francisco L."/>
            <person name="Jackson L."/>
            <person name="Javaid M."/>
            <person name="Korchina V."/>
            <person name="Kovar C."/>
            <person name="Mata R."/>
            <person name="Mathew T."/>
            <person name="Ngo R."/>
            <person name="Nguyen L."/>
            <person name="Nguyen N."/>
            <person name="Okwuonu G."/>
            <person name="Ongeri F."/>
            <person name="Pham C."/>
            <person name="Simmons D."/>
            <person name="Wilczek-Boney K."/>
            <person name="Hale W."/>
            <person name="Jakkamsetti A."/>
            <person name="Pham P."/>
            <person name="Ruth R."/>
            <person name="San Lucas F."/>
            <person name="Warren J."/>
            <person name="Zhang J."/>
            <person name="Zhao Z."/>
            <person name="Zhou C."/>
            <person name="Zhu D."/>
            <person name="Lee S."/>
            <person name="Bess C."/>
            <person name="Blankenburg K."/>
            <person name="Forbes L."/>
            <person name="Fu Q."/>
            <person name="Gubbala S."/>
            <person name="Hirani K."/>
            <person name="Jayaseelan J.C."/>
            <person name="Lara F."/>
            <person name="Munidasa M."/>
            <person name="Palculict T."/>
            <person name="Patil S."/>
            <person name="Pu L.-L."/>
            <person name="Saada N."/>
            <person name="Tang L."/>
            <person name="Weissenberger G."/>
            <person name="Zhu Y."/>
            <person name="Hemphill L."/>
            <person name="Shang Y."/>
            <person name="Youmans B."/>
            <person name="Ayvaz T."/>
            <person name="Ross M."/>
            <person name="Santibanez J."/>
            <person name="Aqrawi P."/>
            <person name="Gross S."/>
            <person name="Joshi V."/>
            <person name="Fowler G."/>
            <person name="Nazareth L."/>
            <person name="Reid J."/>
            <person name="Worley K."/>
            <person name="Petrosino J."/>
            <person name="Highlander S."/>
            <person name="Gibbs R."/>
        </authorList>
    </citation>
    <scope>NUCLEOTIDE SEQUENCE [LARGE SCALE GENOMIC DNA]</scope>
    <source>
        <strain evidence="1 2">ATCC 25976</strain>
    </source>
</reference>
<protein>
    <submittedName>
        <fullName evidence="1">Uncharacterized protein</fullName>
    </submittedName>
</protein>